<name>A0A8C9ML15_SERCA</name>
<comment type="similarity">
    <text evidence="1">Belongs to the C19orf12 family.</text>
</comment>
<dbReference type="GeneTree" id="ENSGT00390000009077"/>
<reference evidence="3" key="1">
    <citation type="submission" date="2025-08" db="UniProtKB">
        <authorList>
            <consortium name="Ensembl"/>
        </authorList>
    </citation>
    <scope>IDENTIFICATION</scope>
</reference>
<dbReference type="AlphaFoldDB" id="A0A8C9ML15"/>
<evidence type="ECO:0000313" key="3">
    <source>
        <dbReference type="Ensembl" id="ENSSCAP00000005151.1"/>
    </source>
</evidence>
<dbReference type="OMA" id="VGTLKWT"/>
<feature type="transmembrane region" description="Helical" evidence="2">
    <location>
        <begin position="98"/>
        <end position="122"/>
    </location>
</feature>
<dbReference type="InterPro" id="IPR033369">
    <property type="entry name" value="C19orf12"/>
</dbReference>
<dbReference type="PANTHER" id="PTHR31493">
    <property type="entry name" value="NAZO FAMILY MEMBER"/>
    <property type="match status" value="1"/>
</dbReference>
<dbReference type="Ensembl" id="ENSSCAT00000005925.1">
    <property type="protein sequence ID" value="ENSSCAP00000005151.1"/>
    <property type="gene ID" value="ENSSCAG00000004139.1"/>
</dbReference>
<keyword evidence="2" id="KW-0812">Transmembrane</keyword>
<dbReference type="OrthoDB" id="5976774at2759"/>
<accession>A0A8C9ML15</accession>
<evidence type="ECO:0000313" key="4">
    <source>
        <dbReference type="Proteomes" id="UP000694409"/>
    </source>
</evidence>
<dbReference type="Pfam" id="PF20721">
    <property type="entry name" value="C19orf12"/>
    <property type="match status" value="1"/>
</dbReference>
<dbReference type="Proteomes" id="UP000694409">
    <property type="component" value="Unassembled WGS sequence"/>
</dbReference>
<sequence>MIRTGAVRYADSNTVADVAVREGTGIDTAQSEYDAYEKGYPLSSENLDDPQFMTTGSVEAEVTTSVEDVMKLLIHVATVKGLKAAYTHSSRGASVASLFIIAGGMLLGPVGIFIGGAVGGFVGWRISKDFKSVPQILMALPAAEKKKLCAEVMAAVKNVKWHRGDASYLIKLAMSNSAILDKILRVLNCFITKKLTAKPKYRK</sequence>
<protein>
    <submittedName>
        <fullName evidence="3">Chromosome 19 open reading frame 12</fullName>
    </submittedName>
</protein>
<proteinExistence type="inferred from homology"/>
<keyword evidence="2" id="KW-0472">Membrane</keyword>
<keyword evidence="2" id="KW-1133">Transmembrane helix</keyword>
<evidence type="ECO:0000256" key="2">
    <source>
        <dbReference type="SAM" id="Phobius"/>
    </source>
</evidence>
<reference evidence="3" key="2">
    <citation type="submission" date="2025-09" db="UniProtKB">
        <authorList>
            <consortium name="Ensembl"/>
        </authorList>
    </citation>
    <scope>IDENTIFICATION</scope>
</reference>
<organism evidence="3 4">
    <name type="scientific">Serinus canaria</name>
    <name type="common">Island canary</name>
    <name type="synonym">Fringilla canaria</name>
    <dbReference type="NCBI Taxonomy" id="9135"/>
    <lineage>
        <taxon>Eukaryota</taxon>
        <taxon>Metazoa</taxon>
        <taxon>Chordata</taxon>
        <taxon>Craniata</taxon>
        <taxon>Vertebrata</taxon>
        <taxon>Euteleostomi</taxon>
        <taxon>Archelosauria</taxon>
        <taxon>Archosauria</taxon>
        <taxon>Dinosauria</taxon>
        <taxon>Saurischia</taxon>
        <taxon>Theropoda</taxon>
        <taxon>Coelurosauria</taxon>
        <taxon>Aves</taxon>
        <taxon>Neognathae</taxon>
        <taxon>Neoaves</taxon>
        <taxon>Telluraves</taxon>
        <taxon>Australaves</taxon>
        <taxon>Passeriformes</taxon>
        <taxon>Passeroidea</taxon>
        <taxon>Fringillidae</taxon>
        <taxon>Carduelinae</taxon>
        <taxon>Serinus</taxon>
    </lineage>
</organism>
<evidence type="ECO:0000256" key="1">
    <source>
        <dbReference type="ARBA" id="ARBA00029457"/>
    </source>
</evidence>
<gene>
    <name evidence="3" type="primary">C19orf12</name>
</gene>
<dbReference type="PANTHER" id="PTHR31493:SF1">
    <property type="entry name" value="PROTEIN C19ORF12"/>
    <property type="match status" value="1"/>
</dbReference>
<keyword evidence="4" id="KW-1185">Reference proteome</keyword>